<name>A0A4Y2THQ0_ARAVE</name>
<sequence length="79" mass="8788">MPDRYIHLGGDMMLGVAKFLGYLKVHSRLYVMKNNQYIPTGTGIAISPCHLQVLPGSILTLNLESPHASMMIERNCSSR</sequence>
<dbReference type="EMBL" id="BGPR01028240">
    <property type="protein sequence ID" value="GBN99283.1"/>
    <property type="molecule type" value="Genomic_DNA"/>
</dbReference>
<proteinExistence type="predicted"/>
<reference evidence="1 2" key="1">
    <citation type="journal article" date="2019" name="Sci. Rep.">
        <title>Orb-weaving spider Araneus ventricosus genome elucidates the spidroin gene catalogue.</title>
        <authorList>
            <person name="Kono N."/>
            <person name="Nakamura H."/>
            <person name="Ohtoshi R."/>
            <person name="Moran D.A.P."/>
            <person name="Shinohara A."/>
            <person name="Yoshida Y."/>
            <person name="Fujiwara M."/>
            <person name="Mori M."/>
            <person name="Tomita M."/>
            <person name="Arakawa K."/>
        </authorList>
    </citation>
    <scope>NUCLEOTIDE SEQUENCE [LARGE SCALE GENOMIC DNA]</scope>
</reference>
<comment type="caution">
    <text evidence="1">The sequence shown here is derived from an EMBL/GenBank/DDBJ whole genome shotgun (WGS) entry which is preliminary data.</text>
</comment>
<dbReference type="Proteomes" id="UP000499080">
    <property type="component" value="Unassembled WGS sequence"/>
</dbReference>
<accession>A0A4Y2THQ0</accession>
<protein>
    <submittedName>
        <fullName evidence="1">Uncharacterized protein</fullName>
    </submittedName>
</protein>
<keyword evidence="2" id="KW-1185">Reference proteome</keyword>
<organism evidence="1 2">
    <name type="scientific">Araneus ventricosus</name>
    <name type="common">Orbweaver spider</name>
    <name type="synonym">Epeira ventricosa</name>
    <dbReference type="NCBI Taxonomy" id="182803"/>
    <lineage>
        <taxon>Eukaryota</taxon>
        <taxon>Metazoa</taxon>
        <taxon>Ecdysozoa</taxon>
        <taxon>Arthropoda</taxon>
        <taxon>Chelicerata</taxon>
        <taxon>Arachnida</taxon>
        <taxon>Araneae</taxon>
        <taxon>Araneomorphae</taxon>
        <taxon>Entelegynae</taxon>
        <taxon>Araneoidea</taxon>
        <taxon>Araneidae</taxon>
        <taxon>Araneus</taxon>
    </lineage>
</organism>
<gene>
    <name evidence="1" type="ORF">AVEN_156151_1</name>
</gene>
<dbReference type="AlphaFoldDB" id="A0A4Y2THQ0"/>
<evidence type="ECO:0000313" key="1">
    <source>
        <dbReference type="EMBL" id="GBN99283.1"/>
    </source>
</evidence>
<evidence type="ECO:0000313" key="2">
    <source>
        <dbReference type="Proteomes" id="UP000499080"/>
    </source>
</evidence>